<organism evidence="1 2">
    <name type="scientific">Parabacteroides distasonis str. 3776 D15 i</name>
    <dbReference type="NCBI Taxonomy" id="1339342"/>
    <lineage>
        <taxon>Bacteria</taxon>
        <taxon>Pseudomonadati</taxon>
        <taxon>Bacteroidota</taxon>
        <taxon>Bacteroidia</taxon>
        <taxon>Bacteroidales</taxon>
        <taxon>Tannerellaceae</taxon>
        <taxon>Parabacteroides</taxon>
    </lineage>
</organism>
<name>A0AB34LGS6_PARDI</name>
<evidence type="ECO:0000313" key="1">
    <source>
        <dbReference type="EMBL" id="KDS38577.1"/>
    </source>
</evidence>
<evidence type="ECO:0000313" key="2">
    <source>
        <dbReference type="Proteomes" id="UP000027850"/>
    </source>
</evidence>
<dbReference type="Proteomes" id="UP000027850">
    <property type="component" value="Unassembled WGS sequence"/>
</dbReference>
<reference evidence="1 2" key="1">
    <citation type="submission" date="2014-04" db="EMBL/GenBank/DDBJ databases">
        <authorList>
            <person name="Sears C."/>
            <person name="Carroll K."/>
            <person name="Sack B.R."/>
            <person name="Qadri F."/>
            <person name="Myers L.L."/>
            <person name="Chung G.-T."/>
            <person name="Escheverria P."/>
            <person name="Fraser C.M."/>
            <person name="Sadzewicz L."/>
            <person name="Shefchek K.A."/>
            <person name="Tallon L."/>
            <person name="Das S.P."/>
            <person name="Daugherty S."/>
            <person name="Mongodin E.F."/>
        </authorList>
    </citation>
    <scope>NUCLEOTIDE SEQUENCE [LARGE SCALE GENOMIC DNA]</scope>
    <source>
        <strain evidence="1 2">3776 D15 i</strain>
    </source>
</reference>
<dbReference type="AlphaFoldDB" id="A0AB34LGS6"/>
<dbReference type="EMBL" id="JNHK01000068">
    <property type="protein sequence ID" value="KDS38577.1"/>
    <property type="molecule type" value="Genomic_DNA"/>
</dbReference>
<gene>
    <name evidence="1" type="ORF">M091_4805</name>
</gene>
<proteinExistence type="predicted"/>
<protein>
    <submittedName>
        <fullName evidence="1">Uncharacterized protein</fullName>
    </submittedName>
</protein>
<accession>A0AB34LGS6</accession>
<comment type="caution">
    <text evidence="1">The sequence shown here is derived from an EMBL/GenBank/DDBJ whole genome shotgun (WGS) entry which is preliminary data.</text>
</comment>
<sequence>MHFYFIPSIREGEIKYKNVISLYLLESGDPIDFSWFVT</sequence>